<dbReference type="PANTHER" id="PTHR32004">
    <property type="entry name" value="TRNA LIGASE"/>
    <property type="match status" value="1"/>
</dbReference>
<evidence type="ECO:0000256" key="1">
    <source>
        <dbReference type="SAM" id="MobiDB-lite"/>
    </source>
</evidence>
<dbReference type="GO" id="GO:0006388">
    <property type="term" value="P:tRNA splicing, via endonucleolytic cleavage and ligation"/>
    <property type="evidence" value="ECO:0007669"/>
    <property type="project" value="TreeGrafter"/>
</dbReference>
<feature type="region of interest" description="Disordered" evidence="1">
    <location>
        <begin position="150"/>
        <end position="179"/>
    </location>
</feature>
<dbReference type="PANTHER" id="PTHR32004:SF1">
    <property type="entry name" value="TRNA LIGASE"/>
    <property type="match status" value="1"/>
</dbReference>
<organism evidence="3 4">
    <name type="scientific">Linnemannia gamsii</name>
    <dbReference type="NCBI Taxonomy" id="64522"/>
    <lineage>
        <taxon>Eukaryota</taxon>
        <taxon>Fungi</taxon>
        <taxon>Fungi incertae sedis</taxon>
        <taxon>Mucoromycota</taxon>
        <taxon>Mortierellomycotina</taxon>
        <taxon>Mortierellomycetes</taxon>
        <taxon>Mortierellales</taxon>
        <taxon>Mortierellaceae</taxon>
        <taxon>Linnemannia</taxon>
    </lineage>
</organism>
<evidence type="ECO:0000313" key="3">
    <source>
        <dbReference type="EMBL" id="KAG0299136.1"/>
    </source>
</evidence>
<sequence length="258" mass="28158">MNNLINQLHNHDATISTAPGRSFKDLTEADKLIRTLHTYAESKIKGAKRGRNLVYGNHYELDLLHERPPIKVANMNTNTPALTTTTTTTAAATRTTPAATTTPEEKQKDRTHILDVTSWKMNEFEYSSGALPSLARGLFTYLDTTGFSKAPVTSPTTSTSTSTSSKNRSGNKKQAAQSNNAHMLEEMATLPVLTGSDAVGVYRILVRGYDKFFNVGEVPKTSPGWIAENTEGPYEVTLKENGCIIFMSGLPPHLVGPE</sequence>
<name>A0A9P6UG81_9FUNG</name>
<gene>
    <name evidence="3" type="ORF">BGZ97_003862</name>
</gene>
<feature type="compositionally biased region" description="Polar residues" evidence="1">
    <location>
        <begin position="166"/>
        <end position="179"/>
    </location>
</feature>
<dbReference type="GO" id="GO:0003972">
    <property type="term" value="F:RNA ligase (ATP) activity"/>
    <property type="evidence" value="ECO:0007669"/>
    <property type="project" value="TreeGrafter"/>
</dbReference>
<dbReference type="AlphaFoldDB" id="A0A9P6UG81"/>
<dbReference type="InterPro" id="IPR019039">
    <property type="entry name" value="T4-Rnl1-like_N"/>
</dbReference>
<keyword evidence="4" id="KW-1185">Reference proteome</keyword>
<evidence type="ECO:0000313" key="4">
    <source>
        <dbReference type="Proteomes" id="UP000823405"/>
    </source>
</evidence>
<dbReference type="OrthoDB" id="276239at2759"/>
<dbReference type="Pfam" id="PF09511">
    <property type="entry name" value="RNA_lig_T4_1"/>
    <property type="match status" value="1"/>
</dbReference>
<comment type="caution">
    <text evidence="3">The sequence shown here is derived from an EMBL/GenBank/DDBJ whole genome shotgun (WGS) entry which is preliminary data.</text>
</comment>
<feature type="domain" description="T4 RNA ligase 1-like N-terminal" evidence="2">
    <location>
        <begin position="200"/>
        <end position="251"/>
    </location>
</feature>
<feature type="compositionally biased region" description="Low complexity" evidence="1">
    <location>
        <begin position="86"/>
        <end position="102"/>
    </location>
</feature>
<dbReference type="EMBL" id="JAAAIN010001933">
    <property type="protein sequence ID" value="KAG0299136.1"/>
    <property type="molecule type" value="Genomic_DNA"/>
</dbReference>
<feature type="region of interest" description="Disordered" evidence="1">
    <location>
        <begin position="86"/>
        <end position="110"/>
    </location>
</feature>
<feature type="non-terminal residue" evidence="3">
    <location>
        <position position="258"/>
    </location>
</feature>
<dbReference type="GO" id="GO:0005634">
    <property type="term" value="C:nucleus"/>
    <property type="evidence" value="ECO:0007669"/>
    <property type="project" value="TreeGrafter"/>
</dbReference>
<dbReference type="Proteomes" id="UP000823405">
    <property type="component" value="Unassembled WGS sequence"/>
</dbReference>
<proteinExistence type="predicted"/>
<evidence type="ECO:0000259" key="2">
    <source>
        <dbReference type="Pfam" id="PF09511"/>
    </source>
</evidence>
<accession>A0A9P6UG81</accession>
<feature type="compositionally biased region" description="Low complexity" evidence="1">
    <location>
        <begin position="153"/>
        <end position="165"/>
    </location>
</feature>
<reference evidence="3" key="1">
    <citation type="journal article" date="2020" name="Fungal Divers.">
        <title>Resolving the Mortierellaceae phylogeny through synthesis of multi-gene phylogenetics and phylogenomics.</title>
        <authorList>
            <person name="Vandepol N."/>
            <person name="Liber J."/>
            <person name="Desiro A."/>
            <person name="Na H."/>
            <person name="Kennedy M."/>
            <person name="Barry K."/>
            <person name="Grigoriev I.V."/>
            <person name="Miller A.N."/>
            <person name="O'Donnell K."/>
            <person name="Stajich J.E."/>
            <person name="Bonito G."/>
        </authorList>
    </citation>
    <scope>NUCLEOTIDE SEQUENCE</scope>
    <source>
        <strain evidence="3">NVP60</strain>
    </source>
</reference>
<protein>
    <recommendedName>
        <fullName evidence="2">T4 RNA ligase 1-like N-terminal domain-containing protein</fullName>
    </recommendedName>
</protein>